<protein>
    <submittedName>
        <fullName evidence="5">AraC family transcriptional regulator</fullName>
    </submittedName>
</protein>
<comment type="caution">
    <text evidence="5">The sequence shown here is derived from an EMBL/GenBank/DDBJ whole genome shotgun (WGS) entry which is preliminary data.</text>
</comment>
<evidence type="ECO:0000256" key="1">
    <source>
        <dbReference type="ARBA" id="ARBA00023015"/>
    </source>
</evidence>
<sequence>MANKQIILDGAVVSITDFNLTAPLIIDIKQDFPFIKIHFQLGGKMDYQPTNQNEKAIVIEEGQYNFFYLPKIDGILTLHPVVRSTVEIECGEDFVRKIFKNDFHKISGSFGIALREKIPFKMWEQSESIPKVLKSSIENIIKNSQKKEVDLVYWESEMIKIFQYMFSKINDKEEINSLVYLSGIEQEQITRVETILHKKIQTSITVEELALEVGINRNKLNRNFKHIYGEPIFQYLTRIRMEKAKEILSKKGVNISEVAYEVGYKNPQHFTVAFKKYFGYIPSKLK</sequence>
<dbReference type="PANTHER" id="PTHR47893">
    <property type="entry name" value="REGULATORY PROTEIN PCHR"/>
    <property type="match status" value="1"/>
</dbReference>
<dbReference type="PRINTS" id="PR00032">
    <property type="entry name" value="HTHARAC"/>
</dbReference>
<keyword evidence="3" id="KW-0804">Transcription</keyword>
<dbReference type="Gene3D" id="1.10.10.60">
    <property type="entry name" value="Homeodomain-like"/>
    <property type="match status" value="2"/>
</dbReference>
<dbReference type="InterPro" id="IPR053142">
    <property type="entry name" value="PchR_regulatory_protein"/>
</dbReference>
<dbReference type="InterPro" id="IPR009057">
    <property type="entry name" value="Homeodomain-like_sf"/>
</dbReference>
<dbReference type="Proteomes" id="UP000556700">
    <property type="component" value="Unassembled WGS sequence"/>
</dbReference>
<evidence type="ECO:0000256" key="2">
    <source>
        <dbReference type="ARBA" id="ARBA00023125"/>
    </source>
</evidence>
<reference evidence="5 6" key="1">
    <citation type="submission" date="2020-06" db="EMBL/GenBank/DDBJ databases">
        <authorList>
            <person name="Criscuolo A."/>
        </authorList>
    </citation>
    <scope>NUCLEOTIDE SEQUENCE [LARGE SCALE GENOMIC DNA]</scope>
    <source>
        <strain evidence="6">CIP 110025</strain>
    </source>
</reference>
<proteinExistence type="predicted"/>
<dbReference type="SUPFAM" id="SSF46689">
    <property type="entry name" value="Homeodomain-like"/>
    <property type="match status" value="2"/>
</dbReference>
<dbReference type="GO" id="GO:0003700">
    <property type="term" value="F:DNA-binding transcription factor activity"/>
    <property type="evidence" value="ECO:0007669"/>
    <property type="project" value="InterPro"/>
</dbReference>
<dbReference type="RefSeq" id="WP_031457456.1">
    <property type="nucleotide sequence ID" value="NZ_CAIJDO010000114.1"/>
</dbReference>
<dbReference type="InterPro" id="IPR020449">
    <property type="entry name" value="Tscrpt_reg_AraC-type_HTH"/>
</dbReference>
<accession>A0A6V6YW55</accession>
<dbReference type="Pfam" id="PF12833">
    <property type="entry name" value="HTH_18"/>
    <property type="match status" value="1"/>
</dbReference>
<gene>
    <name evidence="5" type="ORF">FLACHUCJ7_01567</name>
</gene>
<dbReference type="SMART" id="SM00342">
    <property type="entry name" value="HTH_ARAC"/>
    <property type="match status" value="1"/>
</dbReference>
<dbReference type="PANTHER" id="PTHR47893:SF1">
    <property type="entry name" value="REGULATORY PROTEIN PCHR"/>
    <property type="match status" value="1"/>
</dbReference>
<dbReference type="GO" id="GO:0043565">
    <property type="term" value="F:sequence-specific DNA binding"/>
    <property type="evidence" value="ECO:0007669"/>
    <property type="project" value="InterPro"/>
</dbReference>
<dbReference type="AlphaFoldDB" id="A0A6V6YW55"/>
<keyword evidence="2" id="KW-0238">DNA-binding</keyword>
<evidence type="ECO:0000313" key="6">
    <source>
        <dbReference type="Proteomes" id="UP000556700"/>
    </source>
</evidence>
<name>A0A6V6YW55_9FLAO</name>
<evidence type="ECO:0000313" key="5">
    <source>
        <dbReference type="EMBL" id="CAD0003700.1"/>
    </source>
</evidence>
<keyword evidence="6" id="KW-1185">Reference proteome</keyword>
<dbReference type="PROSITE" id="PS01124">
    <property type="entry name" value="HTH_ARAC_FAMILY_2"/>
    <property type="match status" value="1"/>
</dbReference>
<evidence type="ECO:0000259" key="4">
    <source>
        <dbReference type="PROSITE" id="PS01124"/>
    </source>
</evidence>
<dbReference type="EMBL" id="CAIJDO010000114">
    <property type="protein sequence ID" value="CAD0003700.1"/>
    <property type="molecule type" value="Genomic_DNA"/>
</dbReference>
<organism evidence="5 6">
    <name type="scientific">Flavobacterium chungangense</name>
    <dbReference type="NCBI Taxonomy" id="554283"/>
    <lineage>
        <taxon>Bacteria</taxon>
        <taxon>Pseudomonadati</taxon>
        <taxon>Bacteroidota</taxon>
        <taxon>Flavobacteriia</taxon>
        <taxon>Flavobacteriales</taxon>
        <taxon>Flavobacteriaceae</taxon>
        <taxon>Flavobacterium</taxon>
    </lineage>
</organism>
<dbReference type="InterPro" id="IPR018060">
    <property type="entry name" value="HTH_AraC"/>
</dbReference>
<keyword evidence="1" id="KW-0805">Transcription regulation</keyword>
<feature type="domain" description="HTH araC/xylS-type" evidence="4">
    <location>
        <begin position="190"/>
        <end position="286"/>
    </location>
</feature>
<evidence type="ECO:0000256" key="3">
    <source>
        <dbReference type="ARBA" id="ARBA00023163"/>
    </source>
</evidence>